<evidence type="ECO:0000313" key="1">
    <source>
        <dbReference type="EMBL" id="SDY82882.1"/>
    </source>
</evidence>
<evidence type="ECO:0000313" key="2">
    <source>
        <dbReference type="Proteomes" id="UP000199026"/>
    </source>
</evidence>
<reference evidence="1 2" key="1">
    <citation type="submission" date="2016-10" db="EMBL/GenBank/DDBJ databases">
        <authorList>
            <person name="de Groot N.N."/>
        </authorList>
    </citation>
    <scope>NUCLEOTIDE SEQUENCE [LARGE SCALE GENOMIC DNA]</scope>
    <source>
        <strain evidence="1 2">DSM 24677</strain>
    </source>
</reference>
<dbReference type="GeneID" id="78125766"/>
<dbReference type="RefSeq" id="WP_089894074.1">
    <property type="nucleotide sequence ID" value="NZ_FNPR01000004.1"/>
</dbReference>
<name>A0A1H3N1W6_9RHOB</name>
<keyword evidence="2" id="KW-1185">Reference proteome</keyword>
<protein>
    <submittedName>
        <fullName evidence="1">Uncharacterized protein</fullName>
    </submittedName>
</protein>
<gene>
    <name evidence="1" type="ORF">SAMN05444486_104128</name>
</gene>
<dbReference type="AlphaFoldDB" id="A0A1H3N1W6"/>
<dbReference type="Proteomes" id="UP000199026">
    <property type="component" value="Unassembled WGS sequence"/>
</dbReference>
<dbReference type="OrthoDB" id="7877073at2"/>
<dbReference type="EMBL" id="FNPR01000004">
    <property type="protein sequence ID" value="SDY82882.1"/>
    <property type="molecule type" value="Genomic_DNA"/>
</dbReference>
<dbReference type="STRING" id="576131.SAMN05444486_104128"/>
<accession>A0A1H3N1W6</accession>
<proteinExistence type="predicted"/>
<organism evidence="1 2">
    <name type="scientific">Lentibacter algarum</name>
    <dbReference type="NCBI Taxonomy" id="576131"/>
    <lineage>
        <taxon>Bacteria</taxon>
        <taxon>Pseudomonadati</taxon>
        <taxon>Pseudomonadota</taxon>
        <taxon>Alphaproteobacteria</taxon>
        <taxon>Rhodobacterales</taxon>
        <taxon>Roseobacteraceae</taxon>
        <taxon>Lentibacter</taxon>
    </lineage>
</organism>
<sequence length="125" mass="14261">MTITDELIVLRGIDTKSVLFPFMKSISKWELLLTIAELDGNPDYGIWNYIDMLHTRTENPMTMYTFVKSKIEEGSLTTTKSEKKSRKSLMLSPELAEELAHFLETRGKTVLPEVTNISAFTNVDL</sequence>